<feature type="domain" description="MYND-type" evidence="6">
    <location>
        <begin position="206"/>
        <end position="252"/>
    </location>
</feature>
<proteinExistence type="predicted"/>
<dbReference type="Pfam" id="PF20179">
    <property type="entry name" value="MSS51_C"/>
    <property type="match status" value="1"/>
</dbReference>
<dbReference type="PANTHER" id="PTHR47085:SF1">
    <property type="entry name" value="ZINC FINGER MYND DOMAIN-CONTAINING PROTEIN 15"/>
    <property type="match status" value="1"/>
</dbReference>
<feature type="region of interest" description="Disordered" evidence="5">
    <location>
        <begin position="611"/>
        <end position="661"/>
    </location>
</feature>
<dbReference type="InterPro" id="IPR042989">
    <property type="entry name" value="ZMY15"/>
</dbReference>
<name>A0ABR0Y1G7_HUSHU</name>
<dbReference type="InterPro" id="IPR002893">
    <property type="entry name" value="Znf_MYND"/>
</dbReference>
<dbReference type="Proteomes" id="UP001369086">
    <property type="component" value="Unassembled WGS sequence"/>
</dbReference>
<dbReference type="EMBL" id="JAHFZB010000056">
    <property type="protein sequence ID" value="KAK6466522.1"/>
    <property type="molecule type" value="Genomic_DNA"/>
</dbReference>
<dbReference type="Gene3D" id="6.10.140.2220">
    <property type="match status" value="1"/>
</dbReference>
<feature type="compositionally biased region" description="Basic residues" evidence="5">
    <location>
        <begin position="644"/>
        <end position="661"/>
    </location>
</feature>
<dbReference type="SUPFAM" id="SSF144232">
    <property type="entry name" value="HIT/MYND zinc finger-like"/>
    <property type="match status" value="1"/>
</dbReference>
<keyword evidence="2 4" id="KW-0863">Zinc-finger</keyword>
<evidence type="ECO:0000256" key="2">
    <source>
        <dbReference type="ARBA" id="ARBA00022771"/>
    </source>
</evidence>
<comment type="caution">
    <text evidence="7">The sequence shown here is derived from an EMBL/GenBank/DDBJ whole genome shotgun (WGS) entry which is preliminary data.</text>
</comment>
<evidence type="ECO:0000256" key="4">
    <source>
        <dbReference type="PROSITE-ProRule" id="PRU00134"/>
    </source>
</evidence>
<evidence type="ECO:0000256" key="1">
    <source>
        <dbReference type="ARBA" id="ARBA00022723"/>
    </source>
</evidence>
<keyword evidence="8" id="KW-1185">Reference proteome</keyword>
<evidence type="ECO:0000256" key="3">
    <source>
        <dbReference type="ARBA" id="ARBA00022833"/>
    </source>
</evidence>
<gene>
    <name evidence="7" type="ORF">HHUSO_G36230</name>
</gene>
<keyword evidence="3" id="KW-0862">Zinc</keyword>
<feature type="compositionally biased region" description="Polar residues" evidence="5">
    <location>
        <begin position="615"/>
        <end position="632"/>
    </location>
</feature>
<accession>A0ABR0Y1G7</accession>
<dbReference type="PANTHER" id="PTHR47085">
    <property type="entry name" value="ZINC FINGER MYND DOMAIN-CONTAINING PROTEIN 15"/>
    <property type="match status" value="1"/>
</dbReference>
<evidence type="ECO:0000256" key="5">
    <source>
        <dbReference type="SAM" id="MobiDB-lite"/>
    </source>
</evidence>
<evidence type="ECO:0000313" key="8">
    <source>
        <dbReference type="Proteomes" id="UP001369086"/>
    </source>
</evidence>
<reference evidence="7 8" key="1">
    <citation type="submission" date="2021-05" db="EMBL/GenBank/DDBJ databases">
        <authorList>
            <person name="Zahm M."/>
            <person name="Klopp C."/>
            <person name="Cabau C."/>
            <person name="Kuhl H."/>
            <person name="Suciu R."/>
            <person name="Ciorpac M."/>
            <person name="Holostenco D."/>
            <person name="Gessner J."/>
            <person name="Wuertz S."/>
            <person name="Hohne C."/>
            <person name="Stock M."/>
            <person name="Gislard M."/>
            <person name="Lluch J."/>
            <person name="Milhes M."/>
            <person name="Lampietro C."/>
            <person name="Lopez Roques C."/>
            <person name="Donnadieu C."/>
            <person name="Du K."/>
            <person name="Schartl M."/>
            <person name="Guiguen Y."/>
        </authorList>
    </citation>
    <scope>NUCLEOTIDE SEQUENCE [LARGE SCALE GENOMIC DNA]</scope>
    <source>
        <strain evidence="7">Hh-F2</strain>
        <tissue evidence="7">Blood</tissue>
    </source>
</reference>
<dbReference type="Pfam" id="PF01753">
    <property type="entry name" value="zf-MYND"/>
    <property type="match status" value="1"/>
</dbReference>
<dbReference type="PROSITE" id="PS50865">
    <property type="entry name" value="ZF_MYND_2"/>
    <property type="match status" value="1"/>
</dbReference>
<dbReference type="InterPro" id="IPR046824">
    <property type="entry name" value="Mss51-like_C"/>
</dbReference>
<organism evidence="7 8">
    <name type="scientific">Huso huso</name>
    <name type="common">Beluga</name>
    <name type="synonym">Acipenser huso</name>
    <dbReference type="NCBI Taxonomy" id="61971"/>
    <lineage>
        <taxon>Eukaryota</taxon>
        <taxon>Metazoa</taxon>
        <taxon>Chordata</taxon>
        <taxon>Craniata</taxon>
        <taxon>Vertebrata</taxon>
        <taxon>Euteleostomi</taxon>
        <taxon>Actinopterygii</taxon>
        <taxon>Chondrostei</taxon>
        <taxon>Acipenseriformes</taxon>
        <taxon>Acipenseridae</taxon>
        <taxon>Huso</taxon>
    </lineage>
</organism>
<keyword evidence="1" id="KW-0479">Metal-binding</keyword>
<evidence type="ECO:0000259" key="6">
    <source>
        <dbReference type="PROSITE" id="PS50865"/>
    </source>
</evidence>
<protein>
    <submittedName>
        <fullName evidence="7">Zinc finger MYND domain-containing protein 15-like</fullName>
    </submittedName>
</protein>
<evidence type="ECO:0000313" key="7">
    <source>
        <dbReference type="EMBL" id="KAK6466522.1"/>
    </source>
</evidence>
<sequence length="661" mass="73790">MEFVTGYRDALVDFTDAMFRWYRAYLVEAAGRGAAVALAGREDRCAGLPVDAASPRWILHVLSGSVSGHAQPLDERLLGDSEALLSAQELRSYVSTGNQHGAQYPQPRLLFVTDKHGALLGFEFGEPAGALQEIIAGLLCRCMETPLSGGEPRRPESMAMGDAQVHRLLQRGSCLSRLGVVLSTPCLRGWGPTEDFTLSSARLRACHVCKKRGFEATLTLCVKCRAVFYCSEKCQKIDWVKTPDDFSHQNWCSKLQGYMTREKLLANLPFTFTQEVTSDTFDQERFLSSRALNCGYWAKQSMLVQAFNYELLPFWDPSTECTPVCLRGSMNPYAPLKKEGRILMQTVPVAGPSVKAPLTSWSDYYAWRGFDLDSPVAALLSCPLTIYYIITSLAPRHFPELNILTKQSLKIHIIEGAKEFDMLLVFWELSVLLPHVAFEIHFVGEALPKEADEQQAVLQRKDGHVTLVHPNFVSEEKTDKRIVRVKGYSRPYHMLQGPKPDLVIGFNCGFGLSDTWISSLPRLQSLRVPAYFSECSEYSCAVSQHSMSTATGGSVSEAGVNPFRSPLRVAGGDNNMPWYSNGFLFHLIYKVAQNSKREQQQAQNLQHPHLVNPHHYTQPQHSNRTTAASNPSGPAGTPPDSGKRTRKEKKQARNAGRRRKQ</sequence>